<name>A0A0W8G9E8_9ZZZZ</name>
<keyword evidence="7" id="KW-0966">Cell projection</keyword>
<dbReference type="Pfam" id="PF02107">
    <property type="entry name" value="FlgH"/>
    <property type="match status" value="1"/>
</dbReference>
<dbReference type="GO" id="GO:0003774">
    <property type="term" value="F:cytoskeletal motor activity"/>
    <property type="evidence" value="ECO:0007669"/>
    <property type="project" value="InterPro"/>
</dbReference>
<proteinExistence type="inferred from homology"/>
<dbReference type="GO" id="GO:0009427">
    <property type="term" value="C:bacterial-type flagellum basal body, distal rod, L ring"/>
    <property type="evidence" value="ECO:0007669"/>
    <property type="project" value="InterPro"/>
</dbReference>
<dbReference type="NCBIfam" id="NF009336">
    <property type="entry name" value="PRK12696.1"/>
    <property type="match status" value="1"/>
</dbReference>
<dbReference type="GO" id="GO:0009279">
    <property type="term" value="C:cell outer membrane"/>
    <property type="evidence" value="ECO:0007669"/>
    <property type="project" value="UniProtKB-SubCell"/>
</dbReference>
<dbReference type="PROSITE" id="PS51257">
    <property type="entry name" value="PROKAR_LIPOPROTEIN"/>
    <property type="match status" value="1"/>
</dbReference>
<keyword evidence="5" id="KW-0975">Bacterial flagellum</keyword>
<keyword evidence="6" id="KW-0998">Cell outer membrane</keyword>
<organism evidence="7">
    <name type="scientific">hydrocarbon metagenome</name>
    <dbReference type="NCBI Taxonomy" id="938273"/>
    <lineage>
        <taxon>unclassified sequences</taxon>
        <taxon>metagenomes</taxon>
        <taxon>ecological metagenomes</taxon>
    </lineage>
</organism>
<accession>A0A0W8G9E8</accession>
<comment type="caution">
    <text evidence="7">The sequence shown here is derived from an EMBL/GenBank/DDBJ whole genome shotgun (WGS) entry which is preliminary data.</text>
</comment>
<evidence type="ECO:0000256" key="5">
    <source>
        <dbReference type="ARBA" id="ARBA00023143"/>
    </source>
</evidence>
<dbReference type="InterPro" id="IPR000527">
    <property type="entry name" value="Flag_Lring"/>
</dbReference>
<sequence>MNRTATLALLLCAAVAAMGCSSVSKKPAPSPTLSEPVFQAPPAAENPGSIFSQSQAGFLFEDNRARRIGDIVMVNIVENSRGKNKAETKSDKDSSVDIGVENYFGNRTFDGSLTGQLGGPNFGLIGPTGQNAMVKAGTSNKFKAKGETKRESDVSASIGCRVVAILPGGVMQVEGARETKVNDENQIIVVRGLVRPTDIDPDNSVPSTALADCKIEYYGEGVLADRQKPGWLSRLLDNVWPF</sequence>
<dbReference type="PANTHER" id="PTHR34933:SF1">
    <property type="entry name" value="FLAGELLAR L-RING PROTEIN"/>
    <property type="match status" value="1"/>
</dbReference>
<dbReference type="EMBL" id="LNQE01000046">
    <property type="protein sequence ID" value="KUG29718.1"/>
    <property type="molecule type" value="Genomic_DNA"/>
</dbReference>
<keyword evidence="4" id="KW-0472">Membrane</keyword>
<evidence type="ECO:0000256" key="6">
    <source>
        <dbReference type="ARBA" id="ARBA00023237"/>
    </source>
</evidence>
<reference evidence="7" key="1">
    <citation type="journal article" date="2015" name="Proc. Natl. Acad. Sci. U.S.A.">
        <title>Networks of energetic and metabolic interactions define dynamics in microbial communities.</title>
        <authorList>
            <person name="Embree M."/>
            <person name="Liu J.K."/>
            <person name="Al-Bassam M.M."/>
            <person name="Zengler K."/>
        </authorList>
    </citation>
    <scope>NUCLEOTIDE SEQUENCE</scope>
</reference>
<comment type="subcellular location">
    <subcellularLocation>
        <location evidence="1">Bacterial flagellum</location>
    </subcellularLocation>
    <subcellularLocation>
        <location evidence="2">Cell outer membrane</location>
    </subcellularLocation>
</comment>
<keyword evidence="7" id="KW-0282">Flagellum</keyword>
<dbReference type="AlphaFoldDB" id="A0A0W8G9E8"/>
<dbReference type="GO" id="GO:0071973">
    <property type="term" value="P:bacterial-type flagellum-dependent cell motility"/>
    <property type="evidence" value="ECO:0007669"/>
    <property type="project" value="InterPro"/>
</dbReference>
<gene>
    <name evidence="7" type="ORF">ASZ90_000384</name>
</gene>
<evidence type="ECO:0000313" key="7">
    <source>
        <dbReference type="EMBL" id="KUG29718.1"/>
    </source>
</evidence>
<keyword evidence="7" id="KW-0969">Cilium</keyword>
<evidence type="ECO:0000256" key="2">
    <source>
        <dbReference type="ARBA" id="ARBA00004442"/>
    </source>
</evidence>
<evidence type="ECO:0000256" key="3">
    <source>
        <dbReference type="ARBA" id="ARBA00022729"/>
    </source>
</evidence>
<evidence type="ECO:0000256" key="4">
    <source>
        <dbReference type="ARBA" id="ARBA00023136"/>
    </source>
</evidence>
<dbReference type="HAMAP" id="MF_00415">
    <property type="entry name" value="FlgH"/>
    <property type="match status" value="1"/>
</dbReference>
<keyword evidence="3" id="KW-0732">Signal</keyword>
<dbReference type="PANTHER" id="PTHR34933">
    <property type="entry name" value="FLAGELLAR L-RING PROTEIN"/>
    <property type="match status" value="1"/>
</dbReference>
<evidence type="ECO:0000256" key="1">
    <source>
        <dbReference type="ARBA" id="ARBA00004365"/>
    </source>
</evidence>
<protein>
    <submittedName>
        <fullName evidence="7">Flagellar l-ring protein flgh</fullName>
    </submittedName>
</protein>